<accession>A0ABR7WJ51</accession>
<dbReference type="RefSeq" id="WP_191187015.1">
    <property type="nucleotide sequence ID" value="NZ_JACWMY010000001.1"/>
</dbReference>
<organism evidence="1 2">
    <name type="scientific">Mucilaginibacter pankratovii</name>
    <dbReference type="NCBI Taxonomy" id="2772110"/>
    <lineage>
        <taxon>Bacteria</taxon>
        <taxon>Pseudomonadati</taxon>
        <taxon>Bacteroidota</taxon>
        <taxon>Sphingobacteriia</taxon>
        <taxon>Sphingobacteriales</taxon>
        <taxon>Sphingobacteriaceae</taxon>
        <taxon>Mucilaginibacter</taxon>
    </lineage>
</organism>
<protein>
    <submittedName>
        <fullName evidence="1">Uncharacterized protein</fullName>
    </submittedName>
</protein>
<evidence type="ECO:0000313" key="1">
    <source>
        <dbReference type="EMBL" id="MBD1362326.1"/>
    </source>
</evidence>
<reference evidence="1 2" key="1">
    <citation type="submission" date="2020-09" db="EMBL/GenBank/DDBJ databases">
        <title>Novel species of Mucilaginibacter isolated from a glacier on the Tibetan Plateau.</title>
        <authorList>
            <person name="Liu Q."/>
            <person name="Xin Y.-H."/>
        </authorList>
    </citation>
    <scope>NUCLEOTIDE SEQUENCE [LARGE SCALE GENOMIC DNA]</scope>
    <source>
        <strain evidence="1 2">ZT4R22</strain>
    </source>
</reference>
<sequence length="551" mass="61418">MSNLNELKPQMRFLDESRPKLAAGTYQIEVKHDILDVSHDIKGNYAKNRQFVVQAPRFALPPNSVQAQFPTPESNTYFRTSLPFIVFKQEHLPWSRKIGGSVGDAPWLALMIFRASEIEYTKPADADASPTLSTIRDVVTEVRKYNANNTIGPDIELDPIETSVNTPLRANTIDVLYGTFKQLAPRTSELPFLAHIRKTENGGLAADGETGSLSYATLLANRLANPKTEELYIAHVVSLEGWAGYLPGDTLPGPIADTKKLRLVSLYSWKFNSKEDGVNFTELIETMSVDTLKLPFNPPATWDKDKSKYTPAQTEVKKKYDNGYIALNYDARTGEKSFAWYRGPFTPVVPVVIDRLVPEIDNEGYGTNVTTADKAMIYNADTGIFDYSYAVAWELGRMLTLGNRPAAIAIWQWKKASLQKLQVLNRMVSDKQKRRKQLLGTADNLGLTALLDGLNWHQMRDDLMDDQAGKYVFMNYLGNQLGKHILGIDNENGPAISTLDPTGLDQHLDAMPGLLSKGEMISALENGIDPHVLISDKLEAALKMYTATDLQ</sequence>
<dbReference type="EMBL" id="JACWMY010000001">
    <property type="protein sequence ID" value="MBD1362326.1"/>
    <property type="molecule type" value="Genomic_DNA"/>
</dbReference>
<name>A0ABR7WJ51_9SPHI</name>
<keyword evidence="2" id="KW-1185">Reference proteome</keyword>
<gene>
    <name evidence="1" type="ORF">IDJ77_00765</name>
</gene>
<evidence type="ECO:0000313" key="2">
    <source>
        <dbReference type="Proteomes" id="UP000606600"/>
    </source>
</evidence>
<dbReference type="Proteomes" id="UP000606600">
    <property type="component" value="Unassembled WGS sequence"/>
</dbReference>
<comment type="caution">
    <text evidence="1">The sequence shown here is derived from an EMBL/GenBank/DDBJ whole genome shotgun (WGS) entry which is preliminary data.</text>
</comment>
<proteinExistence type="predicted"/>